<comment type="caution">
    <text evidence="1">The sequence shown here is derived from an EMBL/GenBank/DDBJ whole genome shotgun (WGS) entry which is preliminary data.</text>
</comment>
<sequence length="84" mass="9655">MPKLELSEEQVLELLLQLSPEGKRKALEILRADIEREFQACVETLSKHLQRWAEERGINLQALSDEEWEELVDGILHEKGSGCV</sequence>
<gene>
    <name evidence="1" type="ORF">M2350_003211</name>
</gene>
<evidence type="ECO:0008006" key="3">
    <source>
        <dbReference type="Google" id="ProtNLM"/>
    </source>
</evidence>
<keyword evidence="2" id="KW-1185">Reference proteome</keyword>
<dbReference type="Proteomes" id="UP001204798">
    <property type="component" value="Unassembled WGS sequence"/>
</dbReference>
<accession>A0ABT2ES38</accession>
<dbReference type="EMBL" id="JANUCP010000007">
    <property type="protein sequence ID" value="MCS3920774.1"/>
    <property type="molecule type" value="Genomic_DNA"/>
</dbReference>
<organism evidence="1 2">
    <name type="scientific">Candidatus Fervidibacter sacchari</name>
    <dbReference type="NCBI Taxonomy" id="1448929"/>
    <lineage>
        <taxon>Bacteria</taxon>
        <taxon>Candidatus Fervidibacterota</taxon>
        <taxon>Candidatus Fervidibacter</taxon>
    </lineage>
</organism>
<reference evidence="1 2" key="1">
    <citation type="submission" date="2022-08" db="EMBL/GenBank/DDBJ databases">
        <title>Bacterial and archaeal communities from various locations to study Microbial Dark Matter (Phase II).</title>
        <authorList>
            <person name="Stepanauskas R."/>
        </authorList>
    </citation>
    <scope>NUCLEOTIDE SEQUENCE [LARGE SCALE GENOMIC DNA]</scope>
    <source>
        <strain evidence="1 2">PD1</strain>
    </source>
</reference>
<evidence type="ECO:0000313" key="1">
    <source>
        <dbReference type="EMBL" id="MCS3920774.1"/>
    </source>
</evidence>
<proteinExistence type="predicted"/>
<name>A0ABT2ES38_9BACT</name>
<dbReference type="RefSeq" id="WP_018195808.1">
    <property type="nucleotide sequence ID" value="NZ_CP130454.1"/>
</dbReference>
<evidence type="ECO:0000313" key="2">
    <source>
        <dbReference type="Proteomes" id="UP001204798"/>
    </source>
</evidence>
<protein>
    <recommendedName>
        <fullName evidence="3">CopG family transcriptional regulator</fullName>
    </recommendedName>
</protein>